<dbReference type="KEGG" id="nhl:Nhal_3075"/>
<proteinExistence type="predicted"/>
<feature type="transmembrane region" description="Helical" evidence="1">
    <location>
        <begin position="41"/>
        <end position="60"/>
    </location>
</feature>
<accession>D5BZB3</accession>
<dbReference type="HOGENOM" id="CLU_1184038_0_0_6"/>
<dbReference type="Proteomes" id="UP000001844">
    <property type="component" value="Chromosome"/>
</dbReference>
<reference evidence="3" key="1">
    <citation type="submission" date="2010-04" db="EMBL/GenBank/DDBJ databases">
        <title>Complete genome sequence of Nitrosococcus halophilus Nc4, a salt-adapted, aerobic obligate ammonia-oxidizing sulfur purple bacterium.</title>
        <authorList>
            <consortium name="US DOE Joint Genome Institute"/>
            <person name="Campbell M.A."/>
            <person name="Malfatti S.A."/>
            <person name="Chain P.S.G."/>
            <person name="Heidelberg J.F."/>
            <person name="Ward B.B."/>
            <person name="Klotz M.G."/>
        </authorList>
    </citation>
    <scope>NUCLEOTIDE SEQUENCE [LARGE SCALE GENOMIC DNA]</scope>
    <source>
        <strain evidence="3">Nc4</strain>
    </source>
</reference>
<feature type="transmembrane region" description="Helical" evidence="1">
    <location>
        <begin position="66"/>
        <end position="86"/>
    </location>
</feature>
<gene>
    <name evidence="2" type="ordered locus">Nhal_3075</name>
</gene>
<evidence type="ECO:0000313" key="2">
    <source>
        <dbReference type="EMBL" id="ADE16127.1"/>
    </source>
</evidence>
<organism evidence="2 3">
    <name type="scientific">Nitrosococcus halophilus (strain Nc4)</name>
    <dbReference type="NCBI Taxonomy" id="472759"/>
    <lineage>
        <taxon>Bacteria</taxon>
        <taxon>Pseudomonadati</taxon>
        <taxon>Pseudomonadota</taxon>
        <taxon>Gammaproteobacteria</taxon>
        <taxon>Chromatiales</taxon>
        <taxon>Chromatiaceae</taxon>
        <taxon>Nitrosococcus</taxon>
    </lineage>
</organism>
<keyword evidence="1" id="KW-0812">Transmembrane</keyword>
<dbReference type="STRING" id="472759.Nhal_3075"/>
<dbReference type="AlphaFoldDB" id="D5BZB3"/>
<feature type="transmembrane region" description="Helical" evidence="1">
    <location>
        <begin position="93"/>
        <end position="114"/>
    </location>
</feature>
<evidence type="ECO:0000313" key="3">
    <source>
        <dbReference type="Proteomes" id="UP000001844"/>
    </source>
</evidence>
<feature type="transmembrane region" description="Helical" evidence="1">
    <location>
        <begin position="17"/>
        <end position="34"/>
    </location>
</feature>
<protein>
    <submittedName>
        <fullName evidence="2">Uncharacterized protein</fullName>
    </submittedName>
</protein>
<sequence>MNKGKGRRHWPTVRHPFLYSLIALALLLVVRPLLNLQGLEAILMTFFLSLVLVGGIYSVIGNRRLLAIALILGMPALAIQWGELLVENRTATLIGDTFTLGFVAFNTSTVLGYIMHRRQVTIEDIYGGLCGYLLLGVAWAFMFVLLEQLQPGSFALPGEAPHNHQDLITWLVYYCGLRGHLASNRSSPLPISVGGSNGPGLLDRIDCTFSGFAYIQRSPLSKRGVHGPPTFKFK</sequence>
<dbReference type="EMBL" id="CP001798">
    <property type="protein sequence ID" value="ADE16127.1"/>
    <property type="molecule type" value="Genomic_DNA"/>
</dbReference>
<evidence type="ECO:0000256" key="1">
    <source>
        <dbReference type="SAM" id="Phobius"/>
    </source>
</evidence>
<feature type="transmembrane region" description="Helical" evidence="1">
    <location>
        <begin position="126"/>
        <end position="146"/>
    </location>
</feature>
<name>D5BZB3_NITHN</name>
<keyword evidence="1" id="KW-1133">Transmembrane helix</keyword>
<keyword evidence="1" id="KW-0472">Membrane</keyword>
<keyword evidence="3" id="KW-1185">Reference proteome</keyword>